<evidence type="ECO:0000313" key="19">
    <source>
        <dbReference type="Proteomes" id="UP000002494"/>
    </source>
</evidence>
<name>A0A8I5ZZK7_RAT</name>
<dbReference type="InterPro" id="IPR035963">
    <property type="entry name" value="FERM_2"/>
</dbReference>
<dbReference type="InterPro" id="IPR003595">
    <property type="entry name" value="Tyr_Pase_cat"/>
</dbReference>
<evidence type="ECO:0000256" key="11">
    <source>
        <dbReference type="SAM" id="Coils"/>
    </source>
</evidence>
<evidence type="ECO:0000256" key="7">
    <source>
        <dbReference type="ARBA" id="ARBA00023242"/>
    </source>
</evidence>
<feature type="compositionally biased region" description="Polar residues" evidence="12">
    <location>
        <begin position="830"/>
        <end position="842"/>
    </location>
</feature>
<evidence type="ECO:0000256" key="12">
    <source>
        <dbReference type="SAM" id="MobiDB-lite"/>
    </source>
</evidence>
<keyword evidence="7" id="KW-0539">Nucleus</keyword>
<comment type="function">
    <text evidence="8">Regulates negatively FAS-induced apoptosis and NGFR-mediated pro-apoptotic signaling.</text>
</comment>
<feature type="region of interest" description="Disordered" evidence="12">
    <location>
        <begin position="184"/>
        <end position="205"/>
    </location>
</feature>
<feature type="compositionally biased region" description="Polar residues" evidence="12">
    <location>
        <begin position="1433"/>
        <end position="1455"/>
    </location>
</feature>
<dbReference type="Gene3D" id="1.10.510.10">
    <property type="entry name" value="Transferase(Phosphotransferase) domain 1"/>
    <property type="match status" value="1"/>
</dbReference>
<reference evidence="18" key="3">
    <citation type="submission" date="2025-09" db="UniProtKB">
        <authorList>
            <consortium name="Ensembl"/>
        </authorList>
    </citation>
    <scope>IDENTIFICATION</scope>
    <source>
        <strain evidence="18">Brown Norway</strain>
    </source>
</reference>
<dbReference type="SMART" id="SM00295">
    <property type="entry name" value="B41"/>
    <property type="match status" value="1"/>
</dbReference>
<keyword evidence="19" id="KW-1185">Reference proteome</keyword>
<dbReference type="PRINTS" id="PR00935">
    <property type="entry name" value="BAND41"/>
</dbReference>
<comment type="similarity">
    <text evidence="3 8">Belongs to the protein-tyrosine phosphatase family. Non-receptor class subfamily.</text>
</comment>
<feature type="region of interest" description="Disordered" evidence="12">
    <location>
        <begin position="825"/>
        <end position="883"/>
    </location>
</feature>
<dbReference type="InterPro" id="IPR011019">
    <property type="entry name" value="KIND_dom"/>
</dbReference>
<dbReference type="SUPFAM" id="SSF50729">
    <property type="entry name" value="PH domain-like"/>
    <property type="match status" value="1"/>
</dbReference>
<dbReference type="SUPFAM" id="SSF47031">
    <property type="entry name" value="Second domain of FERM"/>
    <property type="match status" value="1"/>
</dbReference>
<dbReference type="Pfam" id="PF00595">
    <property type="entry name" value="PDZ"/>
    <property type="match status" value="5"/>
</dbReference>
<feature type="compositionally biased region" description="Low complexity" evidence="12">
    <location>
        <begin position="867"/>
        <end position="876"/>
    </location>
</feature>
<feature type="region of interest" description="Disordered" evidence="12">
    <location>
        <begin position="1794"/>
        <end position="1852"/>
    </location>
</feature>
<feature type="region of interest" description="Disordered" evidence="12">
    <location>
        <begin position="1262"/>
        <end position="1298"/>
    </location>
</feature>
<dbReference type="PRINTS" id="PR00700">
    <property type="entry name" value="PRTYPHPHTASE"/>
</dbReference>
<dbReference type="GO" id="GO:0005856">
    <property type="term" value="C:cytoskeleton"/>
    <property type="evidence" value="ECO:0007669"/>
    <property type="project" value="UniProtKB-SubCell"/>
</dbReference>
<feature type="domain" description="PDZ" evidence="16">
    <location>
        <begin position="1691"/>
        <end position="1767"/>
    </location>
</feature>
<feature type="compositionally biased region" description="Basic and acidic residues" evidence="12">
    <location>
        <begin position="843"/>
        <end position="852"/>
    </location>
</feature>
<proteinExistence type="inferred from homology"/>
<dbReference type="PROSITE" id="PS50106">
    <property type="entry name" value="PDZ"/>
    <property type="match status" value="5"/>
</dbReference>
<evidence type="ECO:0000256" key="9">
    <source>
        <dbReference type="PIRSR" id="PIRSR000933-50"/>
    </source>
</evidence>
<dbReference type="Pfam" id="PF09380">
    <property type="entry name" value="FERM_C"/>
    <property type="match status" value="1"/>
</dbReference>
<feature type="region of interest" description="Disordered" evidence="12">
    <location>
        <begin position="762"/>
        <end position="784"/>
    </location>
</feature>
<dbReference type="InterPro" id="IPR052074">
    <property type="entry name" value="NonRcpt_TyrProt_Phosphatase"/>
</dbReference>
<dbReference type="Gene3D" id="3.10.20.90">
    <property type="entry name" value="Phosphatidylinositol 3-kinase Catalytic Subunit, Chain A, domain 1"/>
    <property type="match status" value="1"/>
</dbReference>
<dbReference type="Pfam" id="PF09379">
    <property type="entry name" value="FERM_N"/>
    <property type="match status" value="1"/>
</dbReference>
<dbReference type="CDD" id="cd06695">
    <property type="entry name" value="PDZ3_PTPN13_FRMPD2-like"/>
    <property type="match status" value="1"/>
</dbReference>
<gene>
    <name evidence="18 20" type="primary">Ptpn13</name>
</gene>
<dbReference type="InterPro" id="IPR011993">
    <property type="entry name" value="PH-like_dom_sf"/>
</dbReference>
<evidence type="ECO:0000259" key="15">
    <source>
        <dbReference type="PROSITE" id="PS50057"/>
    </source>
</evidence>
<feature type="region of interest" description="Disordered" evidence="12">
    <location>
        <begin position="1877"/>
        <end position="1962"/>
    </location>
</feature>
<dbReference type="GO" id="GO:0005737">
    <property type="term" value="C:cytoplasm"/>
    <property type="evidence" value="ECO:0007669"/>
    <property type="project" value="UniProtKB-UniRule"/>
</dbReference>
<dbReference type="InterPro" id="IPR000242">
    <property type="entry name" value="PTP_cat"/>
</dbReference>
<reference evidence="18" key="1">
    <citation type="submission" date="2024-01" db="EMBL/GenBank/DDBJ databases">
        <title>GRCr8: a new rat reference genome assembly contstructed from accurate long reads and long range scaffolding.</title>
        <authorList>
            <person name="Doris P.A."/>
            <person name="Kalbfleisch T."/>
            <person name="Li K."/>
            <person name="Howe K."/>
            <person name="Wood J."/>
        </authorList>
    </citation>
    <scope>NUCLEOTIDE SEQUENCE [LARGE SCALE GENOMIC DNA]</scope>
    <source>
        <strain evidence="18">Brown Norway</strain>
    </source>
</reference>
<dbReference type="InterPro" id="IPR036034">
    <property type="entry name" value="PDZ_sf"/>
</dbReference>
<dbReference type="SMART" id="SM01196">
    <property type="entry name" value="FERM_C"/>
    <property type="match status" value="1"/>
</dbReference>
<keyword evidence="6 8" id="KW-0206">Cytoskeleton</keyword>
<dbReference type="InterPro" id="IPR001478">
    <property type="entry name" value="PDZ"/>
</dbReference>
<dbReference type="CDD" id="cd17195">
    <property type="entry name" value="FERM_F1_PTPN13"/>
    <property type="match status" value="1"/>
</dbReference>
<sequence>MHVSLAEALEVRGGPLQEEEIWAVLNQSAESLQEVFRRVSIADPAALGFIISPWSLLLLPSGSVSFTDENVCSQDLRAFTAPEVLQSHSLTSLSDVEKVHIYSLGMTLYWGADHEVPQSQPIKLGDHLNSILLGMCEDVLYARVSVRTVLDACSAHIRNSNCAPSFSYVKQLVKLVLGNISGTDPLSHSSEEKPDRSQAIRDRLRGKGLPIEPVRRYKTYHSDLFSTSSESPSIISSDSDFRQVRKSEASKRFESSSGLPGVDDTVQSRPSRQYETSLEGSLINQEMMLRRQEEEMMQLQARMALRQSRLSLYPGDTIKTSMLDISRDPLREMALETAMTQRKLRNFFGPEFVKTTVEPFASLDLPRSILLQTKKGKSEEQRKKVNIMLLSGQRLELTCDTKTVCRDVFDMVVAHIGLVEHHLFALATLKENEYFFVDPDLKLTKVAPEGWKEEPKRKGKAAVDFTLFFRIKFFMDDVSLIQHSLTCHQYYLQLRKDLLEERIHCDDEASLLLASLALQAEYGDYQPEVHGLSYFRLEHYLPARVMEKLDMSYIKEELPKLHNTYAGASEKETELEFLKVCQRLTEYGVHFHRVHPEKKSQTGILLGVCSKGVLVFEVHNGVRALVLRFPWRETKKISFSKKKITLQNTSDGIKHAFQTDSSKACQYLLQLCSSQHKFQLQMRARQSNQDAQDLERASFRSLNLQAESVRGFNVGRAISTGSLASSTFNKLAVRPLSVQAEILKRLSCSEWSLYQPLQNSSKEKNDKASWEEKPRGMSKSYHDLSQASLCPHRKQVINMESLPQAFAELVGKPLYPMARSDTESLAGLPQLNNSKSVASLNRSPERRSHESDSSVEDPGQAYVVGMSLPSSGKSSSQVPFKDNDSLHKRWSTVSSPEREITLVNLKKDLKHGLGFQIVGGGKMGRLDLGVFISAVTPGGPADLDGCLKPGDRLISVNSVSLEGVSHHAAVDILQNAPEDVTLVISQPKEKPTKVPSTPVHFANGMKNYTKKPSSMQDSAMDPSEDQPWPRGPLRHVPESPFGLSSGLREGSLSSQDSRTESASLSQSHVNGFFTSHLGDRGWQEPQHSSPSPPVTSKITEKTFSDSYRSPARRQGTCDVTELPGCADSDIDDPTYSSSQDRQAPKQEPSSPLKASDKMSFAAFPGPSPEPGDAFEVELAKTDGSLGISVTVLFDKGGVNTSVRHGGIYVKAVIPNGAAETDGRIHKGDRVLAVNGVSLEGATHKQAVETLRNTGQVVHLLLEKGQSPTSRERDPASPRCPTPDQDAQSQAPEKMEKQTAHVKDYSFVTEDNTFEVKLFKNSSGLGFSFSREDNLTPELINGSIVRVKKLFPGQPAAESGKINVGDVILKVNGAPLKGLSQQDVISALRGTAPEVSLLLCRPAPGVLPEVNTALLTPLHSPAHAFLNSRKEHSQPSPLSVEQCASSDENGLSGQSKRQCKPPSRRESYSDHSDSGEEESVRAAAKMPNVIPLSAFAPEALRSQGEPASTMFYLPRKIPGKPESESSRLPHPLDVSPGQIRQPPAECAPSDSPGKHLTHLASQLHKEENMTALKNDLGNHLEDSELEVELLITLVKSEKGSLGFTVTKGSQSIGCYVHDVIQDPAKGDGRLRPGDRLVKVNDADVTNMTHTDAVNLLRAAPKTVRLVIGRILELPRMPVFPHLLPDITVTCHGEELGFSLSGGRGSPHGVVYISDINPRSAAAVDCSLQLLDIIHYVNGVSTHGMTLEEANRALDLSLPSVVLKVTRDGCPVVPCSTRSAISALRPLEANGLSSMEPYGQPALTPKKSFSKVNGDGASGAMCPGGKGLSSPRKKSADLMEARESDSRDDDVYDDPQEAEVIQSLLDVVDEEAQNLLNQTKASRRACSPDPLRTNGEASEDGEDTDCDGSPLPEDVPESVNGGGGKACFASLIQASQEEKPVKEEATQESRESTTETTDREDSSKDPLFLTNEELAALPVVRVPPSGKYTGTQLQATIRTLQGLLDQGIPSKELENLQELKPLDQCLIGQTKENRRKNRYKNILPYDTTRVPLGDEGGYINASFIRIPVGTQEFVYIACQGPLPTTVGDFWQMVWEQNSTVIAMMTQEVEGEKIKCQRYWPSILGTTTMANERLRLALLRMQQLKGFVVRVMALEDIQTGEVRHISHLNFTAWPDHDTPSHPEDLLTFISYMRHIRRSGPVITHCSAGIGRSGTLICIDVVLGLISQDLEFDISDLVRCMRLQRHGMVQTEGQYVFCYQVVLYVLTHLQAEEQKAQPGLPQ</sequence>
<dbReference type="Gene3D" id="2.30.29.30">
    <property type="entry name" value="Pleckstrin-homology domain (PH domain)/Phosphotyrosine-binding domain (PTB)"/>
    <property type="match status" value="1"/>
</dbReference>
<evidence type="ECO:0000259" key="16">
    <source>
        <dbReference type="PROSITE" id="PS50106"/>
    </source>
</evidence>
<dbReference type="Ensembl" id="ENSRNOT00000099356.2">
    <property type="protein sequence ID" value="ENSRNOP00000083228.2"/>
    <property type="gene ID" value="ENSRNOG00000002061.9"/>
</dbReference>
<evidence type="ECO:0000256" key="3">
    <source>
        <dbReference type="ARBA" id="ARBA00009649"/>
    </source>
</evidence>
<feature type="binding site" evidence="10">
    <location>
        <position position="2246"/>
    </location>
    <ligand>
        <name>substrate</name>
    </ligand>
</feature>
<evidence type="ECO:0000256" key="6">
    <source>
        <dbReference type="ARBA" id="ARBA00023212"/>
    </source>
</evidence>
<keyword evidence="8" id="KW-0378">Hydrolase</keyword>
<accession>A0A8I5ZZK7</accession>
<dbReference type="InterPro" id="IPR029071">
    <property type="entry name" value="Ubiquitin-like_domsf"/>
</dbReference>
<dbReference type="CDD" id="cd23072">
    <property type="entry name" value="PDZ1_PTPN13-like"/>
    <property type="match status" value="1"/>
</dbReference>
<evidence type="ECO:0000256" key="10">
    <source>
        <dbReference type="PIRSR" id="PIRSR000933-51"/>
    </source>
</evidence>
<feature type="compositionally biased region" description="Basic and acidic residues" evidence="12">
    <location>
        <begin position="762"/>
        <end position="775"/>
    </location>
</feature>
<dbReference type="PANTHER" id="PTHR46900:SF1">
    <property type="entry name" value="TYROSINE-PROTEIN PHOSPHATASE NON-RECEPTOR TYPE 13"/>
    <property type="match status" value="1"/>
</dbReference>
<dbReference type="EC" id="3.1.3.48" evidence="8"/>
<dbReference type="Gene3D" id="1.20.80.10">
    <property type="match status" value="1"/>
</dbReference>
<dbReference type="GO" id="GO:0004725">
    <property type="term" value="F:protein tyrosine phosphatase activity"/>
    <property type="evidence" value="ECO:0007669"/>
    <property type="project" value="UniProtKB-UniRule"/>
</dbReference>
<feature type="binding site" evidence="10">
    <location>
        <position position="2172"/>
    </location>
    <ligand>
        <name>substrate</name>
    </ligand>
</feature>
<feature type="domain" description="Tyrosine specific protein phosphatases" evidence="14">
    <location>
        <begin position="2183"/>
        <end position="2252"/>
    </location>
</feature>
<keyword evidence="4 8" id="KW-0963">Cytoplasm</keyword>
<dbReference type="CDD" id="cd14473">
    <property type="entry name" value="FERM_B-lobe"/>
    <property type="match status" value="1"/>
</dbReference>
<feature type="domain" description="Tyrosine-protein phosphatase" evidence="13">
    <location>
        <begin position="2007"/>
        <end position="2261"/>
    </location>
</feature>
<dbReference type="InterPro" id="IPR018980">
    <property type="entry name" value="FERM_PH-like_C"/>
</dbReference>
<dbReference type="InterPro" id="IPR014352">
    <property type="entry name" value="FERM/acyl-CoA-bd_prot_sf"/>
</dbReference>
<keyword evidence="5" id="KW-0677">Repeat</keyword>
<feature type="compositionally biased region" description="Acidic residues" evidence="12">
    <location>
        <begin position="1895"/>
        <end position="1904"/>
    </location>
</feature>
<dbReference type="CDD" id="cd06696">
    <property type="entry name" value="PDZ4_PTPN13-like"/>
    <property type="match status" value="1"/>
</dbReference>
<feature type="active site" description="Phosphocysteine intermediate" evidence="9">
    <location>
        <position position="2202"/>
    </location>
</feature>
<evidence type="ECO:0000259" key="14">
    <source>
        <dbReference type="PROSITE" id="PS50056"/>
    </source>
</evidence>
<feature type="compositionally biased region" description="Basic and acidic residues" evidence="12">
    <location>
        <begin position="1934"/>
        <end position="1962"/>
    </location>
</feature>
<dbReference type="SMART" id="SM00228">
    <property type="entry name" value="PDZ"/>
    <property type="match status" value="5"/>
</dbReference>
<feature type="compositionally biased region" description="Basic and acidic residues" evidence="12">
    <location>
        <begin position="1832"/>
        <end position="1843"/>
    </location>
</feature>
<dbReference type="PROSITE" id="PS50056">
    <property type="entry name" value="TYR_PHOSPHATASE_2"/>
    <property type="match status" value="1"/>
</dbReference>
<dbReference type="InterPro" id="IPR000299">
    <property type="entry name" value="FERM_domain"/>
</dbReference>
<keyword evidence="11" id="KW-0175">Coiled coil</keyword>
<dbReference type="PANTHER" id="PTHR46900">
    <property type="entry name" value="TYROSINE-PROTEIN PHOSPHATASE NON-RECEPTOR TYPE 13"/>
    <property type="match status" value="1"/>
</dbReference>
<dbReference type="GeneTree" id="ENSGT00940000155133"/>
<organism evidence="18 19">
    <name type="scientific">Rattus norvegicus</name>
    <name type="common">Rat</name>
    <dbReference type="NCBI Taxonomy" id="10116"/>
    <lineage>
        <taxon>Eukaryota</taxon>
        <taxon>Metazoa</taxon>
        <taxon>Chordata</taxon>
        <taxon>Craniata</taxon>
        <taxon>Vertebrata</taxon>
        <taxon>Euteleostomi</taxon>
        <taxon>Mammalia</taxon>
        <taxon>Eutheria</taxon>
        <taxon>Euarchontoglires</taxon>
        <taxon>Glires</taxon>
        <taxon>Rodentia</taxon>
        <taxon>Myomorpha</taxon>
        <taxon>Muroidea</taxon>
        <taxon>Muridae</taxon>
        <taxon>Murinae</taxon>
        <taxon>Rattus</taxon>
    </lineage>
</organism>
<evidence type="ECO:0000259" key="13">
    <source>
        <dbReference type="PROSITE" id="PS50055"/>
    </source>
</evidence>
<evidence type="ECO:0000256" key="5">
    <source>
        <dbReference type="ARBA" id="ARBA00022737"/>
    </source>
</evidence>
<comment type="subcellular location">
    <subcellularLocation>
        <location evidence="2 8">Cytoplasm</location>
        <location evidence="2 8">Cytoskeleton</location>
    </subcellularLocation>
    <subcellularLocation>
        <location evidence="1">Nucleus</location>
    </subcellularLocation>
</comment>
<dbReference type="CDD" id="cd06697">
    <property type="entry name" value="PDZ5_PTPN13-like"/>
    <property type="match status" value="1"/>
</dbReference>
<feature type="binding site" evidence="10">
    <location>
        <begin position="2202"/>
        <end position="2208"/>
    </location>
    <ligand>
        <name>substrate</name>
    </ligand>
</feature>
<dbReference type="SMART" id="SM00750">
    <property type="entry name" value="KIND"/>
    <property type="match status" value="1"/>
</dbReference>
<feature type="region of interest" description="Disordered" evidence="12">
    <location>
        <begin position="986"/>
        <end position="1171"/>
    </location>
</feature>
<dbReference type="SUPFAM" id="SSF50156">
    <property type="entry name" value="PDZ domain-like"/>
    <property type="match status" value="5"/>
</dbReference>
<feature type="compositionally biased region" description="Low complexity" evidence="12">
    <location>
        <begin position="1042"/>
        <end position="1054"/>
    </location>
</feature>
<evidence type="ECO:0000256" key="8">
    <source>
        <dbReference type="PIRNR" id="PIRNR000933"/>
    </source>
</evidence>
<dbReference type="Pfam" id="PF00102">
    <property type="entry name" value="Y_phosphatase"/>
    <property type="match status" value="1"/>
</dbReference>
<feature type="compositionally biased region" description="Polar residues" evidence="12">
    <location>
        <begin position="1060"/>
        <end position="1073"/>
    </location>
</feature>
<feature type="compositionally biased region" description="Polar residues" evidence="12">
    <location>
        <begin position="265"/>
        <end position="276"/>
    </location>
</feature>
<keyword evidence="8" id="KW-0904">Protein phosphatase</keyword>
<feature type="domain" description="PDZ" evidence="16">
    <location>
        <begin position="1175"/>
        <end position="1265"/>
    </location>
</feature>
<feature type="domain" description="PDZ" evidence="16">
    <location>
        <begin position="1314"/>
        <end position="1402"/>
    </location>
</feature>
<dbReference type="PROSITE" id="PS50055">
    <property type="entry name" value="TYR_PHOSPHATASE_PTP"/>
    <property type="match status" value="1"/>
</dbReference>
<evidence type="ECO:0000313" key="18">
    <source>
        <dbReference type="Ensembl" id="ENSRNOP00000083228.2"/>
    </source>
</evidence>
<protein>
    <recommendedName>
        <fullName evidence="8">Tyrosine-protein phosphatase non-receptor type 13</fullName>
        <ecNumber evidence="8">3.1.3.48</ecNumber>
    </recommendedName>
</protein>
<feature type="domain" description="KIND" evidence="17">
    <location>
        <begin position="3"/>
        <end position="190"/>
    </location>
</feature>
<dbReference type="AGR" id="RGD:1563360"/>
<dbReference type="Gene3D" id="2.30.42.10">
    <property type="match status" value="5"/>
</dbReference>
<dbReference type="InterPro" id="IPR018979">
    <property type="entry name" value="FERM_N"/>
</dbReference>
<reference evidence="18" key="2">
    <citation type="submission" date="2025-08" db="UniProtKB">
        <authorList>
            <consortium name="Ensembl"/>
        </authorList>
    </citation>
    <scope>IDENTIFICATION</scope>
    <source>
        <strain evidence="18">Brown Norway</strain>
    </source>
</reference>
<feature type="coiled-coil region" evidence="11">
    <location>
        <begin position="282"/>
        <end position="309"/>
    </location>
</feature>
<dbReference type="PIRSF" id="PIRSF000933">
    <property type="entry name" value="Tyr-Ptase_nr13"/>
    <property type="match status" value="1"/>
</dbReference>
<dbReference type="SMART" id="SM00404">
    <property type="entry name" value="PTPc_motif"/>
    <property type="match status" value="1"/>
</dbReference>
<feature type="compositionally biased region" description="Basic and acidic residues" evidence="12">
    <location>
        <begin position="1462"/>
        <end position="1479"/>
    </location>
</feature>
<evidence type="ECO:0000313" key="20">
    <source>
        <dbReference type="RGD" id="1563360"/>
    </source>
</evidence>
<dbReference type="Pfam" id="PF16599">
    <property type="entry name" value="PTN13_u3"/>
    <property type="match status" value="1"/>
</dbReference>
<dbReference type="CDD" id="cd14597">
    <property type="entry name" value="PTPc-N13"/>
    <property type="match status" value="1"/>
</dbReference>
<dbReference type="InterPro" id="IPR029021">
    <property type="entry name" value="Prot-tyrosine_phosphatase-like"/>
</dbReference>
<evidence type="ECO:0000259" key="17">
    <source>
        <dbReference type="PROSITE" id="PS51377"/>
    </source>
</evidence>
<dbReference type="RGD" id="1563360">
    <property type="gene designation" value="Ptpn13"/>
</dbReference>
<dbReference type="SUPFAM" id="SSF52799">
    <property type="entry name" value="(Phosphotyrosine protein) phosphatases II"/>
    <property type="match status" value="1"/>
</dbReference>
<dbReference type="SUPFAM" id="SSF54236">
    <property type="entry name" value="Ubiquitin-like"/>
    <property type="match status" value="1"/>
</dbReference>
<dbReference type="PROSITE" id="PS51377">
    <property type="entry name" value="KIND"/>
    <property type="match status" value="1"/>
</dbReference>
<evidence type="ECO:0000256" key="1">
    <source>
        <dbReference type="ARBA" id="ARBA00004123"/>
    </source>
</evidence>
<dbReference type="PROSITE" id="PS50057">
    <property type="entry name" value="FERM_3"/>
    <property type="match status" value="1"/>
</dbReference>
<feature type="domain" description="PDZ" evidence="16">
    <location>
        <begin position="902"/>
        <end position="988"/>
    </location>
</feature>
<feature type="domain" description="PDZ" evidence="16">
    <location>
        <begin position="1589"/>
        <end position="1670"/>
    </location>
</feature>
<feature type="region of interest" description="Disordered" evidence="12">
    <location>
        <begin position="247"/>
        <end position="276"/>
    </location>
</feature>
<dbReference type="GO" id="GO:0030027">
    <property type="term" value="C:lamellipodium"/>
    <property type="evidence" value="ECO:0007669"/>
    <property type="project" value="UniProtKB-SubCell"/>
</dbReference>
<dbReference type="Proteomes" id="UP000002494">
    <property type="component" value="Chromosome 14"/>
</dbReference>
<feature type="compositionally biased region" description="Basic and acidic residues" evidence="12">
    <location>
        <begin position="189"/>
        <end position="205"/>
    </location>
</feature>
<comment type="catalytic activity">
    <reaction evidence="8">
        <text>O-phospho-L-tyrosyl-[protein] + H2O = L-tyrosyl-[protein] + phosphate</text>
        <dbReference type="Rhea" id="RHEA:10684"/>
        <dbReference type="Rhea" id="RHEA-COMP:10136"/>
        <dbReference type="Rhea" id="RHEA-COMP:20101"/>
        <dbReference type="ChEBI" id="CHEBI:15377"/>
        <dbReference type="ChEBI" id="CHEBI:43474"/>
        <dbReference type="ChEBI" id="CHEBI:46858"/>
        <dbReference type="ChEBI" id="CHEBI:61978"/>
        <dbReference type="EC" id="3.1.3.48"/>
    </reaction>
</comment>
<feature type="domain" description="FERM" evidence="15">
    <location>
        <begin position="383"/>
        <end position="683"/>
    </location>
</feature>
<dbReference type="Pfam" id="PF00373">
    <property type="entry name" value="FERM_M"/>
    <property type="match status" value="1"/>
</dbReference>
<feature type="compositionally biased region" description="Polar residues" evidence="12">
    <location>
        <begin position="1085"/>
        <end position="1097"/>
    </location>
</feature>
<feature type="region of interest" description="Disordered" evidence="12">
    <location>
        <begin position="1426"/>
        <end position="1480"/>
    </location>
</feature>
<dbReference type="GO" id="GO:0005634">
    <property type="term" value="C:nucleus"/>
    <property type="evidence" value="ECO:0007669"/>
    <property type="project" value="UniProtKB-SubCell"/>
</dbReference>
<dbReference type="CTD" id="5783"/>
<dbReference type="InterPro" id="IPR000387">
    <property type="entry name" value="Tyr_Pase_dom"/>
</dbReference>
<dbReference type="CDD" id="cd06792">
    <property type="entry name" value="PDZ2-PTPN13_FRMPD2-like"/>
    <property type="match status" value="1"/>
</dbReference>
<dbReference type="InterPro" id="IPR012153">
    <property type="entry name" value="PTPN13"/>
</dbReference>
<dbReference type="Gene3D" id="3.90.190.10">
    <property type="entry name" value="Protein tyrosine phosphatase superfamily"/>
    <property type="match status" value="1"/>
</dbReference>
<dbReference type="SMART" id="SM00194">
    <property type="entry name" value="PTPc"/>
    <property type="match status" value="1"/>
</dbReference>
<evidence type="ECO:0000256" key="4">
    <source>
        <dbReference type="ARBA" id="ARBA00022490"/>
    </source>
</evidence>
<evidence type="ECO:0000256" key="2">
    <source>
        <dbReference type="ARBA" id="ARBA00004245"/>
    </source>
</evidence>
<dbReference type="InterPro" id="IPR019748">
    <property type="entry name" value="FERM_central"/>
</dbReference>
<dbReference type="InterPro" id="IPR019749">
    <property type="entry name" value="Band_41_domain"/>
</dbReference>